<feature type="region of interest" description="Disordered" evidence="10">
    <location>
        <begin position="371"/>
        <end position="407"/>
    </location>
</feature>
<reference evidence="12 13" key="1">
    <citation type="submission" date="2014-02" db="EMBL/GenBank/DDBJ databases">
        <title>Genome sequence of Ureaplasma diversum strain 246.</title>
        <authorList>
            <person name="Sirand-Pugnet P."/>
            <person name="Breton M."/>
            <person name="Dordet-Frisoni E."/>
            <person name="Baranowski E."/>
            <person name="Barre A."/>
            <person name="Couture C."/>
            <person name="Dupuy V."/>
            <person name="Gaurivaud P."/>
            <person name="Jacob D."/>
            <person name="Lemaitre C."/>
            <person name="Manso-Silvan L."/>
            <person name="Nikolski M."/>
            <person name="Nouvel L.-X."/>
            <person name="Poumarat F."/>
            <person name="Tardy F."/>
            <person name="Thebault P."/>
            <person name="Theil S."/>
            <person name="Citti C."/>
            <person name="Thiaucourt F."/>
            <person name="Blanchard A."/>
        </authorList>
    </citation>
    <scope>NUCLEOTIDE SEQUENCE [LARGE SCALE GENOMIC DNA]</scope>
    <source>
        <strain evidence="12 13">NCTC 246</strain>
    </source>
</reference>
<dbReference type="PROSITE" id="PS50893">
    <property type="entry name" value="ABC_TRANSPORTER_2"/>
    <property type="match status" value="1"/>
</dbReference>
<evidence type="ECO:0000256" key="4">
    <source>
        <dbReference type="ARBA" id="ARBA00022496"/>
    </source>
</evidence>
<keyword evidence="2" id="KW-0813">Transport</keyword>
<name>A0A084EXZ1_9BACT</name>
<dbReference type="PANTHER" id="PTHR42771">
    <property type="entry name" value="IRON(3+)-HYDROXAMATE IMPORT ATP-BINDING PROTEIN FHUC"/>
    <property type="match status" value="1"/>
</dbReference>
<comment type="caution">
    <text evidence="12">The sequence shown here is derived from an EMBL/GenBank/DDBJ whole genome shotgun (WGS) entry which is preliminary data.</text>
</comment>
<keyword evidence="9" id="KW-0472">Membrane</keyword>
<keyword evidence="8" id="KW-0406">Ion transport</keyword>
<proteinExistence type="predicted"/>
<dbReference type="AlphaFoldDB" id="A0A084EXZ1"/>
<dbReference type="GO" id="GO:0005886">
    <property type="term" value="C:plasma membrane"/>
    <property type="evidence" value="ECO:0007669"/>
    <property type="project" value="UniProtKB-SubCell"/>
</dbReference>
<evidence type="ECO:0000313" key="13">
    <source>
        <dbReference type="Proteomes" id="UP000028537"/>
    </source>
</evidence>
<evidence type="ECO:0000256" key="8">
    <source>
        <dbReference type="ARBA" id="ARBA00023065"/>
    </source>
</evidence>
<gene>
    <name evidence="12" type="ORF">UDIV_4710</name>
</gene>
<evidence type="ECO:0000256" key="1">
    <source>
        <dbReference type="ARBA" id="ARBA00004202"/>
    </source>
</evidence>
<dbReference type="eggNOG" id="COG1120">
    <property type="taxonomic scope" value="Bacteria"/>
</dbReference>
<feature type="domain" description="ABC transporter" evidence="11">
    <location>
        <begin position="53"/>
        <end position="333"/>
    </location>
</feature>
<dbReference type="InterPro" id="IPR051535">
    <property type="entry name" value="Siderophore_ABC-ATPase"/>
</dbReference>
<evidence type="ECO:0000259" key="11">
    <source>
        <dbReference type="PROSITE" id="PS50893"/>
    </source>
</evidence>
<keyword evidence="4" id="KW-0410">Iron transport</keyword>
<evidence type="ECO:0000256" key="10">
    <source>
        <dbReference type="SAM" id="MobiDB-lite"/>
    </source>
</evidence>
<evidence type="ECO:0000256" key="7">
    <source>
        <dbReference type="ARBA" id="ARBA00023004"/>
    </source>
</evidence>
<organism evidence="12 13">
    <name type="scientific">Ureaplasma diversum NCTC 246</name>
    <dbReference type="NCBI Taxonomy" id="1188241"/>
    <lineage>
        <taxon>Bacteria</taxon>
        <taxon>Bacillati</taxon>
        <taxon>Mycoplasmatota</taxon>
        <taxon>Mycoplasmoidales</taxon>
        <taxon>Mycoplasmoidaceae</taxon>
        <taxon>Ureaplasma</taxon>
    </lineage>
</organism>
<dbReference type="InterPro" id="IPR027417">
    <property type="entry name" value="P-loop_NTPase"/>
</dbReference>
<dbReference type="InterPro" id="IPR003439">
    <property type="entry name" value="ABC_transporter-like_ATP-bd"/>
</dbReference>
<accession>A0A084EXZ1</accession>
<dbReference type="GO" id="GO:0016887">
    <property type="term" value="F:ATP hydrolysis activity"/>
    <property type="evidence" value="ECO:0007669"/>
    <property type="project" value="InterPro"/>
</dbReference>
<feature type="compositionally biased region" description="Basic and acidic residues" evidence="10">
    <location>
        <begin position="398"/>
        <end position="407"/>
    </location>
</feature>
<dbReference type="PANTHER" id="PTHR42771:SF4">
    <property type="entry name" value="IRON(3+)-HYDROXAMATE IMPORT ATP-BINDING PROTEIN FHUC"/>
    <property type="match status" value="1"/>
</dbReference>
<evidence type="ECO:0000256" key="6">
    <source>
        <dbReference type="ARBA" id="ARBA00022840"/>
    </source>
</evidence>
<dbReference type="SUPFAM" id="SSF52540">
    <property type="entry name" value="P-loop containing nucleoside triphosphate hydrolases"/>
    <property type="match status" value="1"/>
</dbReference>
<dbReference type="Proteomes" id="UP000028537">
    <property type="component" value="Unassembled WGS sequence"/>
</dbReference>
<evidence type="ECO:0000256" key="3">
    <source>
        <dbReference type="ARBA" id="ARBA00022475"/>
    </source>
</evidence>
<keyword evidence="6 12" id="KW-0067">ATP-binding</keyword>
<dbReference type="InterPro" id="IPR017871">
    <property type="entry name" value="ABC_transporter-like_CS"/>
</dbReference>
<dbReference type="InterPro" id="IPR003593">
    <property type="entry name" value="AAA+_ATPase"/>
</dbReference>
<evidence type="ECO:0000256" key="5">
    <source>
        <dbReference type="ARBA" id="ARBA00022741"/>
    </source>
</evidence>
<dbReference type="GO" id="GO:0005524">
    <property type="term" value="F:ATP binding"/>
    <property type="evidence" value="ECO:0007669"/>
    <property type="project" value="UniProtKB-KW"/>
</dbReference>
<keyword evidence="7" id="KW-0408">Iron</keyword>
<protein>
    <submittedName>
        <fullName evidence="12">ABC transporter ATP-binding protein</fullName>
    </submittedName>
</protein>
<dbReference type="Gene3D" id="3.40.50.300">
    <property type="entry name" value="P-loop containing nucleotide triphosphate hydrolases"/>
    <property type="match status" value="1"/>
</dbReference>
<keyword evidence="13" id="KW-1185">Reference proteome</keyword>
<sequence>MKDKHIMSFFNKKKNEEQKHHEHVSTIDLDEVLSYHDDEFSCHEHNDDNDVVFELNEVSLGYGKKTIISDLSAKIYRNDFVVVLGPNGSGKSTLIKGLCRINQPSSGHIKYKGKLISRLPLFFLWLSKIGHKIANVFTKNREKAIKTIDWHIKNYKNIQAYKSKELALTLAYVPQLAAFPEATSIYDFVKMGRFPSSNALGINTNPKRERHIIETALKQVGIYDLKDRNLEDLSGGQRQKALIALSLAQDTDTIVLDEPTNHLDIRSQLEIIELLHKLHHKMNKTIVLVIHDINNGLKYAHKVMIMKDGTLVKYGKLKEVINEDLLREVFGVDALIIKNKEEQQYPQVSVTDFKLPEDYFVKRKEEMAKLQEESKQIDEEEQKEIESFNKYKMKKTDKKPQDSDNTN</sequence>
<keyword evidence="3" id="KW-1003">Cell membrane</keyword>
<dbReference type="Pfam" id="PF00005">
    <property type="entry name" value="ABC_tran"/>
    <property type="match status" value="1"/>
</dbReference>
<dbReference type="SMART" id="SM00382">
    <property type="entry name" value="AAA"/>
    <property type="match status" value="1"/>
</dbReference>
<dbReference type="EMBL" id="JFDP01000058">
    <property type="protein sequence ID" value="KEZ22833.1"/>
    <property type="molecule type" value="Genomic_DNA"/>
</dbReference>
<dbReference type="GO" id="GO:0006826">
    <property type="term" value="P:iron ion transport"/>
    <property type="evidence" value="ECO:0007669"/>
    <property type="project" value="UniProtKB-KW"/>
</dbReference>
<evidence type="ECO:0000256" key="9">
    <source>
        <dbReference type="ARBA" id="ARBA00023136"/>
    </source>
</evidence>
<evidence type="ECO:0000256" key="2">
    <source>
        <dbReference type="ARBA" id="ARBA00022448"/>
    </source>
</evidence>
<dbReference type="PROSITE" id="PS00211">
    <property type="entry name" value="ABC_TRANSPORTER_1"/>
    <property type="match status" value="1"/>
</dbReference>
<dbReference type="CDD" id="cd03214">
    <property type="entry name" value="ABC_Iron-Siderophores_B12_Hemin"/>
    <property type="match status" value="1"/>
</dbReference>
<keyword evidence="5" id="KW-0547">Nucleotide-binding</keyword>
<evidence type="ECO:0000313" key="12">
    <source>
        <dbReference type="EMBL" id="KEZ22833.1"/>
    </source>
</evidence>
<comment type="subcellular location">
    <subcellularLocation>
        <location evidence="1">Cell membrane</location>
        <topology evidence="1">Peripheral membrane protein</topology>
    </subcellularLocation>
</comment>